<keyword evidence="12" id="KW-1185">Reference proteome</keyword>
<sequence length="728" mass="79719">MRIIFFRILNVNTGSLARFADGSAVVKFANTSVLTTVVSKNNPTNNNASFTPLTVDYRQKSAAAGRIPTNHLRRDYGYMDKEILTSRIIDRSLRPLFPTGYSNETQIVCNLLAVDGEYDPTTICINAASAALSCSDVPWNGPVGAVQVSITSDDRIVINPTTKQLSDGRLNMIVACASKDRVVMIDASSDIVPSALFLQALTEGLHHTQSIIEGINSLCSEVGKKRRVLNVTGDDHVDGALVAEIESLASDDIKNVFTDYTHHKISRDQATDTIRKNLFNTLKASKPGLDMALFDYNFYKIAKRIFRDLILVNRRRLCDGRGPDDLRDITCKVNLYDPLHGSALFQRGQTQVFCTTTFDSPQSAARVDPITALISGVKEKNFFLHYEFPSFATNETGKHGFVGRRELGHGALAEKGLRPVLPSTYPFTVRLTAEVFESNGSSSMASVCCGCLALMDAGVPISESVSGVAMGLISGRAHSDDEEGDNNDVTDHVILTDLMGIEDYMGDMDFKLASTKNGVTALQMDTKLPGIPIGIITLAIKKGIDANQRIINIMEQTIDKPRQQKKNNHPTIETLVVAPNKRSKLLGVGGSNIKMIMARTGVDISSIDETSYQLFAPNGQALSEAKTIIEELLSDEGEPVLEFGAIYKVKIIELKEYGAMVQLHPSLPTVLIHNSQLDSKKVDHPSILGLEVGKEIQVKYFGRDPVSGRIRLSRKVLLSPITEIKKLM</sequence>
<evidence type="ECO:0000313" key="10">
    <source>
        <dbReference type="EMBL" id="ESN93677.1"/>
    </source>
</evidence>
<dbReference type="NCBIfam" id="NF008805">
    <property type="entry name" value="PRK11824.1"/>
    <property type="match status" value="1"/>
</dbReference>
<dbReference type="HOGENOM" id="CLU_004217_2_2_1"/>
<dbReference type="AlphaFoldDB" id="T1EG90"/>
<dbReference type="SUPFAM" id="SSF50249">
    <property type="entry name" value="Nucleic acid-binding proteins"/>
    <property type="match status" value="1"/>
</dbReference>
<evidence type="ECO:0000256" key="8">
    <source>
        <dbReference type="PROSITE-ProRule" id="PRU00117"/>
    </source>
</evidence>
<dbReference type="Pfam" id="PF01138">
    <property type="entry name" value="RNase_PH"/>
    <property type="match status" value="2"/>
</dbReference>
<dbReference type="GO" id="GO:0004654">
    <property type="term" value="F:polyribonucleotide nucleotidyltransferase activity"/>
    <property type="evidence" value="ECO:0000318"/>
    <property type="project" value="GO_Central"/>
</dbReference>
<dbReference type="InterPro" id="IPR036456">
    <property type="entry name" value="PNPase_PH_RNA-bd_sf"/>
</dbReference>
<keyword evidence="6 8" id="KW-0694">RNA-binding</keyword>
<evidence type="ECO:0000256" key="7">
    <source>
        <dbReference type="ARBA" id="ARBA00031451"/>
    </source>
</evidence>
<evidence type="ECO:0000313" key="11">
    <source>
        <dbReference type="EnsemblMetazoa" id="HelroP115530"/>
    </source>
</evidence>
<dbReference type="InterPro" id="IPR012340">
    <property type="entry name" value="NA-bd_OB-fold"/>
</dbReference>
<dbReference type="KEGG" id="hro:HELRODRAFT_115530"/>
<dbReference type="Gene3D" id="3.30.1370.10">
    <property type="entry name" value="K Homology domain, type 1"/>
    <property type="match status" value="1"/>
</dbReference>
<dbReference type="InterPro" id="IPR036612">
    <property type="entry name" value="KH_dom_type_1_sf"/>
</dbReference>
<dbReference type="InterPro" id="IPR001247">
    <property type="entry name" value="ExoRNase_PH_dom1"/>
</dbReference>
<dbReference type="InterPro" id="IPR012162">
    <property type="entry name" value="PNPase"/>
</dbReference>
<dbReference type="Pfam" id="PF00575">
    <property type="entry name" value="S1"/>
    <property type="match status" value="1"/>
</dbReference>
<dbReference type="eggNOG" id="KOG1067">
    <property type="taxonomic scope" value="Eukaryota"/>
</dbReference>
<dbReference type="SUPFAM" id="SSF55666">
    <property type="entry name" value="Ribonuclease PH domain 2-like"/>
    <property type="match status" value="2"/>
</dbReference>
<evidence type="ECO:0000256" key="2">
    <source>
        <dbReference type="ARBA" id="ARBA00012416"/>
    </source>
</evidence>
<name>T1EG90_HELRO</name>
<dbReference type="CTD" id="20195592"/>
<keyword evidence="5" id="KW-0548">Nucleotidyltransferase</keyword>
<evidence type="ECO:0000256" key="5">
    <source>
        <dbReference type="ARBA" id="ARBA00022695"/>
    </source>
</evidence>
<dbReference type="InterPro" id="IPR003029">
    <property type="entry name" value="S1_domain"/>
</dbReference>
<gene>
    <name evidence="11" type="primary">20195592</name>
    <name evidence="10" type="ORF">HELRODRAFT_115530</name>
</gene>
<organism evidence="11 12">
    <name type="scientific">Helobdella robusta</name>
    <name type="common">Californian leech</name>
    <dbReference type="NCBI Taxonomy" id="6412"/>
    <lineage>
        <taxon>Eukaryota</taxon>
        <taxon>Metazoa</taxon>
        <taxon>Spiralia</taxon>
        <taxon>Lophotrochozoa</taxon>
        <taxon>Annelida</taxon>
        <taxon>Clitellata</taxon>
        <taxon>Hirudinea</taxon>
        <taxon>Rhynchobdellida</taxon>
        <taxon>Glossiphoniidae</taxon>
        <taxon>Helobdella</taxon>
    </lineage>
</organism>
<dbReference type="RefSeq" id="XP_009028309.1">
    <property type="nucleotide sequence ID" value="XM_009030061.1"/>
</dbReference>
<dbReference type="OrthoDB" id="437922at2759"/>
<dbReference type="SMART" id="SM00322">
    <property type="entry name" value="KH"/>
    <property type="match status" value="1"/>
</dbReference>
<dbReference type="FunFam" id="3.30.230.70:FF:000032">
    <property type="entry name" value="Polyribonucleotide nucleotidyltransferase 1"/>
    <property type="match status" value="1"/>
</dbReference>
<dbReference type="FunFam" id="2.40.50.140:FF:000113">
    <property type="entry name" value="polyribonucleotide nucleotidyltransferase 1, mitochondrial"/>
    <property type="match status" value="1"/>
</dbReference>
<dbReference type="FunFam" id="3.30.230.70:FF:000001">
    <property type="entry name" value="Polyribonucleotide nucleotidyltransferase"/>
    <property type="match status" value="1"/>
</dbReference>
<dbReference type="GO" id="GO:0000175">
    <property type="term" value="F:3'-5'-RNA exonuclease activity"/>
    <property type="evidence" value="ECO:0000318"/>
    <property type="project" value="GO_Central"/>
</dbReference>
<dbReference type="FunCoup" id="T1EG90">
    <property type="interactions" value="1542"/>
</dbReference>
<dbReference type="PANTHER" id="PTHR11252:SF0">
    <property type="entry name" value="POLYRIBONUCLEOTIDE NUCLEOTIDYLTRANSFERASE 1, MITOCHONDRIAL"/>
    <property type="match status" value="1"/>
</dbReference>
<evidence type="ECO:0000256" key="6">
    <source>
        <dbReference type="ARBA" id="ARBA00022884"/>
    </source>
</evidence>
<dbReference type="Proteomes" id="UP000015101">
    <property type="component" value="Unassembled WGS sequence"/>
</dbReference>
<dbReference type="STRING" id="6412.T1EG90"/>
<keyword evidence="4" id="KW-0808">Transferase</keyword>
<evidence type="ECO:0000256" key="3">
    <source>
        <dbReference type="ARBA" id="ARBA00022490"/>
    </source>
</evidence>
<dbReference type="SMART" id="SM00316">
    <property type="entry name" value="S1"/>
    <property type="match status" value="1"/>
</dbReference>
<dbReference type="GO" id="GO:0003723">
    <property type="term" value="F:RNA binding"/>
    <property type="evidence" value="ECO:0007669"/>
    <property type="project" value="UniProtKB-UniRule"/>
</dbReference>
<proteinExistence type="inferred from homology"/>
<dbReference type="Pfam" id="PF03725">
    <property type="entry name" value="RNase_PH_C"/>
    <property type="match status" value="1"/>
</dbReference>
<evidence type="ECO:0000256" key="1">
    <source>
        <dbReference type="ARBA" id="ARBA00007404"/>
    </source>
</evidence>
<dbReference type="PROSITE" id="PS50084">
    <property type="entry name" value="KH_TYPE_1"/>
    <property type="match status" value="1"/>
</dbReference>
<dbReference type="SUPFAM" id="SSF46915">
    <property type="entry name" value="Polynucleotide phosphorylase/guanosine pentaphosphate synthase (PNPase/GPSI), domain 3"/>
    <property type="match status" value="1"/>
</dbReference>
<dbReference type="InterPro" id="IPR036345">
    <property type="entry name" value="ExoRNase_PH_dom2_sf"/>
</dbReference>
<feature type="domain" description="S1 motif" evidence="9">
    <location>
        <begin position="644"/>
        <end position="715"/>
    </location>
</feature>
<dbReference type="InterPro" id="IPR015848">
    <property type="entry name" value="PNPase_PH_RNA-bd_bac/org-type"/>
</dbReference>
<dbReference type="InParanoid" id="T1EG90"/>
<dbReference type="Gene3D" id="2.40.50.140">
    <property type="entry name" value="Nucleic acid-binding proteins"/>
    <property type="match status" value="1"/>
</dbReference>
<dbReference type="CDD" id="cd11364">
    <property type="entry name" value="RNase_PH_PNPase_2"/>
    <property type="match status" value="1"/>
</dbReference>
<comment type="similarity">
    <text evidence="1">Belongs to the polyribonucleotide nucleotidyltransferase family.</text>
</comment>
<reference evidence="10 12" key="2">
    <citation type="journal article" date="2013" name="Nature">
        <title>Insights into bilaterian evolution from three spiralian genomes.</title>
        <authorList>
            <person name="Simakov O."/>
            <person name="Marletaz F."/>
            <person name="Cho S.J."/>
            <person name="Edsinger-Gonzales E."/>
            <person name="Havlak P."/>
            <person name="Hellsten U."/>
            <person name="Kuo D.H."/>
            <person name="Larsson T."/>
            <person name="Lv J."/>
            <person name="Arendt D."/>
            <person name="Savage R."/>
            <person name="Osoegawa K."/>
            <person name="de Jong P."/>
            <person name="Grimwood J."/>
            <person name="Chapman J.A."/>
            <person name="Shapiro H."/>
            <person name="Aerts A."/>
            <person name="Otillar R.P."/>
            <person name="Terry A.Y."/>
            <person name="Boore J.L."/>
            <person name="Grigoriev I.V."/>
            <person name="Lindberg D.R."/>
            <person name="Seaver E.C."/>
            <person name="Weisblat D.A."/>
            <person name="Putnam N.H."/>
            <person name="Rokhsar D.S."/>
        </authorList>
    </citation>
    <scope>NUCLEOTIDE SEQUENCE</scope>
</reference>
<evidence type="ECO:0000259" key="9">
    <source>
        <dbReference type="PROSITE" id="PS50126"/>
    </source>
</evidence>
<dbReference type="EnsemblMetazoa" id="HelroT115530">
    <property type="protein sequence ID" value="HelroP115530"/>
    <property type="gene ID" value="HelroG115530"/>
</dbReference>
<dbReference type="Gene3D" id="3.30.230.70">
    <property type="entry name" value="GHMP Kinase, N-terminal domain"/>
    <property type="match status" value="2"/>
</dbReference>
<dbReference type="InterPro" id="IPR004087">
    <property type="entry name" value="KH_dom"/>
</dbReference>
<reference evidence="11" key="3">
    <citation type="submission" date="2015-06" db="UniProtKB">
        <authorList>
            <consortium name="EnsemblMetazoa"/>
        </authorList>
    </citation>
    <scope>IDENTIFICATION</scope>
</reference>
<dbReference type="SUPFAM" id="SSF54791">
    <property type="entry name" value="Eukaryotic type KH-domain (KH-domain type I)"/>
    <property type="match status" value="1"/>
</dbReference>
<dbReference type="FunFam" id="3.30.1370.10:FF:000001">
    <property type="entry name" value="Polyribonucleotide nucleotidyltransferase"/>
    <property type="match status" value="1"/>
</dbReference>
<dbReference type="EC" id="2.7.7.8" evidence="2"/>
<reference evidence="12" key="1">
    <citation type="submission" date="2012-12" db="EMBL/GenBank/DDBJ databases">
        <authorList>
            <person name="Hellsten U."/>
            <person name="Grimwood J."/>
            <person name="Chapman J.A."/>
            <person name="Shapiro H."/>
            <person name="Aerts A."/>
            <person name="Otillar R.P."/>
            <person name="Terry A.Y."/>
            <person name="Boore J.L."/>
            <person name="Simakov O."/>
            <person name="Marletaz F."/>
            <person name="Cho S.-J."/>
            <person name="Edsinger-Gonzales E."/>
            <person name="Havlak P."/>
            <person name="Kuo D.-H."/>
            <person name="Larsson T."/>
            <person name="Lv J."/>
            <person name="Arendt D."/>
            <person name="Savage R."/>
            <person name="Osoegawa K."/>
            <person name="de Jong P."/>
            <person name="Lindberg D.R."/>
            <person name="Seaver E.C."/>
            <person name="Weisblat D.A."/>
            <person name="Putnam N.H."/>
            <person name="Grigoriev I.V."/>
            <person name="Rokhsar D.S."/>
        </authorList>
    </citation>
    <scope>NUCLEOTIDE SEQUENCE</scope>
</reference>
<protein>
    <recommendedName>
        <fullName evidence="2">polyribonucleotide nucleotidyltransferase</fullName>
        <ecNumber evidence="2">2.7.7.8</ecNumber>
    </recommendedName>
    <alternativeName>
        <fullName evidence="7">Polynucleotide phosphorylase 1</fullName>
    </alternativeName>
</protein>
<dbReference type="CDD" id="cd09033">
    <property type="entry name" value="KH-I_PNPT1"/>
    <property type="match status" value="1"/>
</dbReference>
<dbReference type="NCBIfam" id="TIGR03591">
    <property type="entry name" value="polynuc_phos"/>
    <property type="match status" value="1"/>
</dbReference>
<evidence type="ECO:0000256" key="4">
    <source>
        <dbReference type="ARBA" id="ARBA00022679"/>
    </source>
</evidence>
<dbReference type="GeneID" id="20195592"/>
<dbReference type="InterPro" id="IPR020568">
    <property type="entry name" value="Ribosomal_Su5_D2-typ_SF"/>
</dbReference>
<dbReference type="PIRSF" id="PIRSF005499">
    <property type="entry name" value="PNPase"/>
    <property type="match status" value="1"/>
</dbReference>
<dbReference type="GO" id="GO:0000965">
    <property type="term" value="P:mitochondrial RNA 3'-end processing"/>
    <property type="evidence" value="ECO:0000318"/>
    <property type="project" value="GO_Central"/>
</dbReference>
<dbReference type="InterPro" id="IPR027408">
    <property type="entry name" value="PNPase/RNase_PH_dom_sf"/>
</dbReference>
<dbReference type="PROSITE" id="PS50126">
    <property type="entry name" value="S1"/>
    <property type="match status" value="1"/>
</dbReference>
<accession>T1EG90</accession>
<dbReference type="GO" id="GO:0000958">
    <property type="term" value="P:mitochondrial mRNA catabolic process"/>
    <property type="evidence" value="ECO:0000318"/>
    <property type="project" value="GO_Central"/>
</dbReference>
<dbReference type="GO" id="GO:0005829">
    <property type="term" value="C:cytosol"/>
    <property type="evidence" value="ECO:0000318"/>
    <property type="project" value="GO_Central"/>
</dbReference>
<dbReference type="PANTHER" id="PTHR11252">
    <property type="entry name" value="POLYRIBONUCLEOTIDE NUCLEOTIDYLTRANSFERASE"/>
    <property type="match status" value="1"/>
</dbReference>
<dbReference type="Pfam" id="PF03726">
    <property type="entry name" value="PNPase"/>
    <property type="match status" value="1"/>
</dbReference>
<dbReference type="EMBL" id="KB097599">
    <property type="protein sequence ID" value="ESN93677.1"/>
    <property type="molecule type" value="Genomic_DNA"/>
</dbReference>
<dbReference type="InterPro" id="IPR015847">
    <property type="entry name" value="ExoRNase_PH_dom2"/>
</dbReference>
<dbReference type="SUPFAM" id="SSF54211">
    <property type="entry name" value="Ribosomal protein S5 domain 2-like"/>
    <property type="match status" value="2"/>
</dbReference>
<dbReference type="OMA" id="RFMFHYN"/>
<evidence type="ECO:0000313" key="12">
    <source>
        <dbReference type="Proteomes" id="UP000015101"/>
    </source>
</evidence>
<dbReference type="GO" id="GO:0005739">
    <property type="term" value="C:mitochondrion"/>
    <property type="evidence" value="ECO:0000318"/>
    <property type="project" value="GO_Central"/>
</dbReference>
<dbReference type="EMBL" id="AMQM01007347">
    <property type="status" value="NOT_ANNOTATED_CDS"/>
    <property type="molecule type" value="Genomic_DNA"/>
</dbReference>
<keyword evidence="3" id="KW-0963">Cytoplasm</keyword>